<keyword evidence="4" id="KW-1185">Reference proteome</keyword>
<evidence type="ECO:0000256" key="2">
    <source>
        <dbReference type="SAM" id="SignalP"/>
    </source>
</evidence>
<sequence length="142" mass="16043">MKAFTSIVLALCFSGVQAKRPHSFLIPNTEIVEKAASTSRRSRTGMKLPDEDEPDDEVKSVSSSILHSVEVAEKAFVDAVRDEVDVLFHDKDHEHHETMEKAKEVKPVSTKTVIKKHDGKAEELDDLDMFTINHYPYAWGLH</sequence>
<evidence type="ECO:0000256" key="1">
    <source>
        <dbReference type="SAM" id="MobiDB-lite"/>
    </source>
</evidence>
<name>A0AAD3H8R2_9STRA</name>
<organism evidence="3 4">
    <name type="scientific">Chaetoceros tenuissimus</name>
    <dbReference type="NCBI Taxonomy" id="426638"/>
    <lineage>
        <taxon>Eukaryota</taxon>
        <taxon>Sar</taxon>
        <taxon>Stramenopiles</taxon>
        <taxon>Ochrophyta</taxon>
        <taxon>Bacillariophyta</taxon>
        <taxon>Coscinodiscophyceae</taxon>
        <taxon>Chaetocerotophycidae</taxon>
        <taxon>Chaetocerotales</taxon>
        <taxon>Chaetocerotaceae</taxon>
        <taxon>Chaetoceros</taxon>
    </lineage>
</organism>
<evidence type="ECO:0000313" key="4">
    <source>
        <dbReference type="Proteomes" id="UP001054902"/>
    </source>
</evidence>
<feature type="region of interest" description="Disordered" evidence="1">
    <location>
        <begin position="35"/>
        <end position="57"/>
    </location>
</feature>
<accession>A0AAD3H8R2</accession>
<keyword evidence="2" id="KW-0732">Signal</keyword>
<comment type="caution">
    <text evidence="3">The sequence shown here is derived from an EMBL/GenBank/DDBJ whole genome shotgun (WGS) entry which is preliminary data.</text>
</comment>
<feature type="chain" id="PRO_5041963272" description="RxLR effector protein" evidence="2">
    <location>
        <begin position="19"/>
        <end position="142"/>
    </location>
</feature>
<gene>
    <name evidence="3" type="ORF">CTEN210_10852</name>
</gene>
<proteinExistence type="predicted"/>
<evidence type="ECO:0000313" key="3">
    <source>
        <dbReference type="EMBL" id="GFH54376.1"/>
    </source>
</evidence>
<dbReference type="Proteomes" id="UP001054902">
    <property type="component" value="Unassembled WGS sequence"/>
</dbReference>
<evidence type="ECO:0008006" key="5">
    <source>
        <dbReference type="Google" id="ProtNLM"/>
    </source>
</evidence>
<feature type="signal peptide" evidence="2">
    <location>
        <begin position="1"/>
        <end position="18"/>
    </location>
</feature>
<dbReference type="AlphaFoldDB" id="A0AAD3H8R2"/>
<dbReference type="EMBL" id="BLLK01000047">
    <property type="protein sequence ID" value="GFH54376.1"/>
    <property type="molecule type" value="Genomic_DNA"/>
</dbReference>
<protein>
    <recommendedName>
        <fullName evidence="5">RxLR effector protein</fullName>
    </recommendedName>
</protein>
<reference evidence="3 4" key="1">
    <citation type="journal article" date="2021" name="Sci. Rep.">
        <title>The genome of the diatom Chaetoceros tenuissimus carries an ancient integrated fragment of an extant virus.</title>
        <authorList>
            <person name="Hongo Y."/>
            <person name="Kimura K."/>
            <person name="Takaki Y."/>
            <person name="Yoshida Y."/>
            <person name="Baba S."/>
            <person name="Kobayashi G."/>
            <person name="Nagasaki K."/>
            <person name="Hano T."/>
            <person name="Tomaru Y."/>
        </authorList>
    </citation>
    <scope>NUCLEOTIDE SEQUENCE [LARGE SCALE GENOMIC DNA]</scope>
    <source>
        <strain evidence="3 4">NIES-3715</strain>
    </source>
</reference>